<dbReference type="PROSITE" id="PS51371">
    <property type="entry name" value="CBS"/>
    <property type="match status" value="2"/>
</dbReference>
<evidence type="ECO:0000256" key="1">
    <source>
        <dbReference type="ARBA" id="ARBA00023122"/>
    </source>
</evidence>
<reference evidence="2 3" key="1">
    <citation type="submission" date="2017-09" db="EMBL/GenBank/DDBJ databases">
        <title>The diverse metabolic capabilities of V. boronicumulans make it an excellent choice for continued studies on novel biodegradation.</title>
        <authorList>
            <person name="Sun S."/>
        </authorList>
    </citation>
    <scope>NUCLEOTIDE SEQUENCE [LARGE SCALE GENOMIC DNA]</scope>
    <source>
        <strain evidence="2 3">J1</strain>
    </source>
</reference>
<gene>
    <name evidence="2" type="ORF">CKY39_14630</name>
</gene>
<dbReference type="InterPro" id="IPR000644">
    <property type="entry name" value="CBS_dom"/>
</dbReference>
<dbReference type="CDD" id="cd04622">
    <property type="entry name" value="CBS_pair_HRP1_like"/>
    <property type="match status" value="1"/>
</dbReference>
<dbReference type="OrthoDB" id="9794094at2"/>
<dbReference type="InterPro" id="IPR046342">
    <property type="entry name" value="CBS_dom_sf"/>
</dbReference>
<dbReference type="EMBL" id="CP023284">
    <property type="protein sequence ID" value="ATA54321.1"/>
    <property type="molecule type" value="Genomic_DNA"/>
</dbReference>
<name>A0A1E7U136_9BURK</name>
<dbReference type="Gene3D" id="3.10.580.10">
    <property type="entry name" value="CBS-domain"/>
    <property type="match status" value="1"/>
</dbReference>
<sequence length="141" mass="15371">MRKVNAVMTRDVEVISPDATLAEAARRMRDGDFGMMPVGENDRMIGAISDRDIAVRGIAEGHDGNAKVRDVMSDGIRWAYEDDAVDHAAQLMAEHQIRRLPIVNRDKRLVGILALADVAVKEPKVKPAAEALCGISQPVEA</sequence>
<dbReference type="SMART" id="SM00116">
    <property type="entry name" value="CBS"/>
    <property type="match status" value="2"/>
</dbReference>
<dbReference type="PANTHER" id="PTHR43080:SF2">
    <property type="entry name" value="CBS DOMAIN-CONTAINING PROTEIN"/>
    <property type="match status" value="1"/>
</dbReference>
<keyword evidence="1" id="KW-0129">CBS domain</keyword>
<protein>
    <submittedName>
        <fullName evidence="2">CBS domain-containing protein</fullName>
    </submittedName>
</protein>
<dbReference type="RefSeq" id="WP_062480639.1">
    <property type="nucleotide sequence ID" value="NZ_BKDI01000001.1"/>
</dbReference>
<accession>A0A1E7U136</accession>
<dbReference type="Proteomes" id="UP000217154">
    <property type="component" value="Chromosome"/>
</dbReference>
<evidence type="ECO:0000313" key="2">
    <source>
        <dbReference type="EMBL" id="ATA54321.1"/>
    </source>
</evidence>
<proteinExistence type="predicted"/>
<dbReference type="AlphaFoldDB" id="A0A1E7U136"/>
<evidence type="ECO:0000313" key="3">
    <source>
        <dbReference type="Proteomes" id="UP000217154"/>
    </source>
</evidence>
<dbReference type="PANTHER" id="PTHR43080">
    <property type="entry name" value="CBS DOMAIN-CONTAINING PROTEIN CBSX3, MITOCHONDRIAL"/>
    <property type="match status" value="1"/>
</dbReference>
<dbReference type="InterPro" id="IPR051257">
    <property type="entry name" value="Diverse_CBS-Domain"/>
</dbReference>
<dbReference type="SUPFAM" id="SSF54631">
    <property type="entry name" value="CBS-domain pair"/>
    <property type="match status" value="1"/>
</dbReference>
<organism evidence="2 3">
    <name type="scientific">Variovorax boronicumulans</name>
    <dbReference type="NCBI Taxonomy" id="436515"/>
    <lineage>
        <taxon>Bacteria</taxon>
        <taxon>Pseudomonadati</taxon>
        <taxon>Pseudomonadota</taxon>
        <taxon>Betaproteobacteria</taxon>
        <taxon>Burkholderiales</taxon>
        <taxon>Comamonadaceae</taxon>
        <taxon>Variovorax</taxon>
    </lineage>
</organism>
<dbReference type="STRING" id="436515.GCA_001752345_02713"/>
<dbReference type="KEGG" id="vbo:CKY39_14630"/>
<dbReference type="Pfam" id="PF00571">
    <property type="entry name" value="CBS"/>
    <property type="match status" value="2"/>
</dbReference>